<sequence>MAGLASTTIGKGFEVLFRGIKHVRRHRPIHARGLRLDGDVVVHDHGLRSGIPWIDQPSTGPATARLSRSVGTPDGLPDIVSLAVRIHHPETAPAPSTFSDVLLSSTGWSFPARFALVPRLRTSRAPLTTMMPYRGEDGPVLLGARTLTPSGLPSSLRAFQRALGTAPWQLGLYFATPRGPWQHFGTLTLRLDRQGEEKDLRFDAVLHPLAGAGTYDWARRVREPSYALSRRRPGDA</sequence>
<dbReference type="RefSeq" id="WP_208740656.1">
    <property type="nucleotide sequence ID" value="NZ_CP024915.1"/>
</dbReference>
<evidence type="ECO:0000313" key="2">
    <source>
        <dbReference type="Proteomes" id="UP000239187"/>
    </source>
</evidence>
<evidence type="ECO:0008006" key="3">
    <source>
        <dbReference type="Google" id="ProtNLM"/>
    </source>
</evidence>
<dbReference type="Proteomes" id="UP000239187">
    <property type="component" value="Chromosome"/>
</dbReference>
<gene>
    <name evidence="1" type="ORF">CVO76_03270</name>
</gene>
<dbReference type="EMBL" id="CP024915">
    <property type="protein sequence ID" value="AUZ86771.1"/>
    <property type="molecule type" value="Genomic_DNA"/>
</dbReference>
<dbReference type="AlphaFoldDB" id="A0A2L0UC02"/>
<protein>
    <recommendedName>
        <fullName evidence="3">Phosphodiesterase</fullName>
    </recommendedName>
</protein>
<organism evidence="1 2">
    <name type="scientific">Arthrobacter agilis</name>
    <dbReference type="NCBI Taxonomy" id="37921"/>
    <lineage>
        <taxon>Bacteria</taxon>
        <taxon>Bacillati</taxon>
        <taxon>Actinomycetota</taxon>
        <taxon>Actinomycetes</taxon>
        <taxon>Micrococcales</taxon>
        <taxon>Micrococcaceae</taxon>
        <taxon>Arthrobacter</taxon>
    </lineage>
</organism>
<name>A0A2L0UC02_9MICC</name>
<evidence type="ECO:0000313" key="1">
    <source>
        <dbReference type="EMBL" id="AUZ86771.1"/>
    </source>
</evidence>
<proteinExistence type="predicted"/>
<accession>A0A2L0UC02</accession>
<reference evidence="1 2" key="1">
    <citation type="submission" date="2017-11" db="EMBL/GenBank/DDBJ databases">
        <title>Draft genome of Arthrobacter agilis strain UMCV2, a plant growth-promoting rhizobacterium and biocontrol capacity of phytopathogenic fungi.</title>
        <authorList>
            <person name="Martinez-Camara R."/>
            <person name="Santoyo G."/>
            <person name="Moreno-Hagelsieb G."/>
            <person name="Valencia-Cantero E."/>
        </authorList>
    </citation>
    <scope>NUCLEOTIDE SEQUENCE [LARGE SCALE GENOMIC DNA]</scope>
    <source>
        <strain evidence="1 2">UMCV2</strain>
    </source>
</reference>